<sequence>MAFNKDEMNAPKWMDGAFFEKVLRRSEADDSVTVAEFKTTPGSRPGDHFASIIFRAAVSFVSFGEKKEISLIVKTMPELEGIKKDVLKDGKLFETETIMYEAVLPEMHKLLRQADDDTKLGPRLLYSSQDPTWVMVFEDLSKQNYVMKDTQLNLGESKILYAKLGRWHAASMCLSEKIPEIKSLDYNLGVIMNEEVAEVWNHNINILAKMCLEWPGYEHFSERLVELRIPLLKRLKEMYTDQDNSIYNVLNHGDCHYKNFMYRILDGKTEDVMLLDFQISTWGSPALDIIYSMYNSVSIETRDNHREELIKFYYDEFVNALKMFEFHGKIPSLIDLRIEITKCGHLETFLTTMFLPLLILTPEEMMPQLAEQSDEAIQLDLSNVKEQENLAEHCFKHPRYTAVMKKYLPVFDNTGLLYL</sequence>
<evidence type="ECO:0000259" key="1">
    <source>
        <dbReference type="SMART" id="SM00587"/>
    </source>
</evidence>
<dbReference type="EMBL" id="HBUE01058768">
    <property type="protein sequence ID" value="CAG6467582.1"/>
    <property type="molecule type" value="Transcribed_RNA"/>
</dbReference>
<dbReference type="SUPFAM" id="SSF56112">
    <property type="entry name" value="Protein kinase-like (PK-like)"/>
    <property type="match status" value="1"/>
</dbReference>
<feature type="domain" description="CHK kinase-like" evidence="1">
    <location>
        <begin position="135"/>
        <end position="323"/>
    </location>
</feature>
<dbReference type="InterPro" id="IPR015897">
    <property type="entry name" value="CHK_kinase-like"/>
</dbReference>
<dbReference type="PANTHER" id="PTHR11012:SF12">
    <property type="entry name" value="CHK KINASE-LIKE DOMAIN-CONTAINING PROTEIN-RELATED"/>
    <property type="match status" value="1"/>
</dbReference>
<dbReference type="SMART" id="SM00587">
    <property type="entry name" value="CHK"/>
    <property type="match status" value="1"/>
</dbReference>
<dbReference type="Gene3D" id="3.90.1200.10">
    <property type="match status" value="1"/>
</dbReference>
<reference evidence="2" key="1">
    <citation type="submission" date="2021-05" db="EMBL/GenBank/DDBJ databases">
        <authorList>
            <person name="Alioto T."/>
            <person name="Alioto T."/>
            <person name="Gomez Garrido J."/>
        </authorList>
    </citation>
    <scope>NUCLEOTIDE SEQUENCE</scope>
</reference>
<dbReference type="PANTHER" id="PTHR11012">
    <property type="entry name" value="PROTEIN KINASE-LIKE DOMAIN-CONTAINING"/>
    <property type="match status" value="1"/>
</dbReference>
<organism evidence="2">
    <name type="scientific">Culex pipiens</name>
    <name type="common">House mosquito</name>
    <dbReference type="NCBI Taxonomy" id="7175"/>
    <lineage>
        <taxon>Eukaryota</taxon>
        <taxon>Metazoa</taxon>
        <taxon>Ecdysozoa</taxon>
        <taxon>Arthropoda</taxon>
        <taxon>Hexapoda</taxon>
        <taxon>Insecta</taxon>
        <taxon>Pterygota</taxon>
        <taxon>Neoptera</taxon>
        <taxon>Endopterygota</taxon>
        <taxon>Diptera</taxon>
        <taxon>Nematocera</taxon>
        <taxon>Culicoidea</taxon>
        <taxon>Culicidae</taxon>
        <taxon>Culicinae</taxon>
        <taxon>Culicini</taxon>
        <taxon>Culex</taxon>
        <taxon>Culex</taxon>
    </lineage>
</organism>
<proteinExistence type="predicted"/>
<name>A0A8D8B2D2_CULPI</name>
<dbReference type="Pfam" id="PF02958">
    <property type="entry name" value="EcKL"/>
    <property type="match status" value="1"/>
</dbReference>
<dbReference type="InterPro" id="IPR011009">
    <property type="entry name" value="Kinase-like_dom_sf"/>
</dbReference>
<evidence type="ECO:0000313" key="2">
    <source>
        <dbReference type="EMBL" id="CAG6467582.1"/>
    </source>
</evidence>
<dbReference type="AlphaFoldDB" id="A0A8D8B2D2"/>
<accession>A0A8D8B2D2</accession>
<dbReference type="InterPro" id="IPR004119">
    <property type="entry name" value="EcKL"/>
</dbReference>
<protein>
    <submittedName>
        <fullName evidence="2">(northern house mosquito) hypothetical protein</fullName>
    </submittedName>
</protein>